<keyword evidence="2 4" id="KW-0474">Menaquinone biosynthesis</keyword>
<comment type="catalytic activity">
    <reaction evidence="4">
        <text>cyclic dehypoxanthinylfutalosinate = 1,4-dihydroxy-6-naphthoate + dihydroxyacetone</text>
        <dbReference type="Rhea" id="RHEA:33087"/>
        <dbReference type="ChEBI" id="CHEBI:16016"/>
        <dbReference type="ChEBI" id="CHEBI:64254"/>
        <dbReference type="ChEBI" id="CHEBI:64270"/>
        <dbReference type="EC" id="4.1.99.29"/>
    </reaction>
</comment>
<dbReference type="InterPro" id="IPR003773">
    <property type="entry name" value="Menaquinone_biosynth"/>
</dbReference>
<gene>
    <name evidence="4" type="primary">mqnD</name>
    <name evidence="5" type="ORF">M2350_001343</name>
</gene>
<dbReference type="EC" id="4.1.99.29" evidence="4"/>
<comment type="pathway">
    <text evidence="1 4">Quinol/quinone metabolism; menaquinone biosynthesis.</text>
</comment>
<dbReference type="PANTHER" id="PTHR37167">
    <property type="entry name" value="1,4-DIHYDROXY-6-NAPHTOATE SYNTHASE"/>
    <property type="match status" value="1"/>
</dbReference>
<comment type="caution">
    <text evidence="5">The sequence shown here is derived from an EMBL/GenBank/DDBJ whole genome shotgun (WGS) entry which is preliminary data.</text>
</comment>
<protein>
    <recommendedName>
        <fullName evidence="4">1,4-dihydroxy-6-naphtoate synthase</fullName>
        <ecNumber evidence="4">4.1.99.29</ecNumber>
    </recommendedName>
    <alternativeName>
        <fullName evidence="4">Menaquinone biosynthetic enzyme MqnD</fullName>
    </alternativeName>
</protein>
<dbReference type="CDD" id="cd13636">
    <property type="entry name" value="PBP2_Af1704"/>
    <property type="match status" value="1"/>
</dbReference>
<organism evidence="5 6">
    <name type="scientific">Candidatus Fervidibacter sacchari</name>
    <dbReference type="NCBI Taxonomy" id="1448929"/>
    <lineage>
        <taxon>Bacteria</taxon>
        <taxon>Candidatus Fervidibacterota</taxon>
        <taxon>Candidatus Fervidibacter</taxon>
    </lineage>
</organism>
<accession>A0ABT2EPW3</accession>
<evidence type="ECO:0000313" key="5">
    <source>
        <dbReference type="EMBL" id="MCS3918943.1"/>
    </source>
</evidence>
<keyword evidence="3 4" id="KW-0456">Lyase</keyword>
<evidence type="ECO:0000256" key="1">
    <source>
        <dbReference type="ARBA" id="ARBA00004863"/>
    </source>
</evidence>
<evidence type="ECO:0000256" key="3">
    <source>
        <dbReference type="ARBA" id="ARBA00023239"/>
    </source>
</evidence>
<dbReference type="SUPFAM" id="SSF53850">
    <property type="entry name" value="Periplasmic binding protein-like II"/>
    <property type="match status" value="1"/>
</dbReference>
<dbReference type="Proteomes" id="UP001204798">
    <property type="component" value="Unassembled WGS sequence"/>
</dbReference>
<comment type="caution">
    <text evidence="4">Lacks conserved residue(s) required for the propagation of feature annotation.</text>
</comment>
<dbReference type="Gene3D" id="3.40.190.10">
    <property type="entry name" value="Periplasmic binding protein-like II"/>
    <property type="match status" value="2"/>
</dbReference>
<dbReference type="PANTHER" id="PTHR37167:SF1">
    <property type="entry name" value="1,4-DIHYDROXY-6-NAPHTOATE SYNTHASE"/>
    <property type="match status" value="1"/>
</dbReference>
<dbReference type="HAMAP" id="MF_00996">
    <property type="entry name" value="MqnD"/>
    <property type="match status" value="1"/>
</dbReference>
<dbReference type="GO" id="GO:0016491">
    <property type="term" value="F:oxidoreductase activity"/>
    <property type="evidence" value="ECO:0007669"/>
    <property type="project" value="UniProtKB-KW"/>
</dbReference>
<dbReference type="EMBL" id="JANUCP010000002">
    <property type="protein sequence ID" value="MCS3918943.1"/>
    <property type="molecule type" value="Genomic_DNA"/>
</dbReference>
<dbReference type="RefSeq" id="WP_259095008.1">
    <property type="nucleotide sequence ID" value="NZ_CP130454.1"/>
</dbReference>
<comment type="function">
    <text evidence="4">Catalyzes the conversion of cyclic dehypoxanthine futalosine (cyclic DHFL) into 1,4-dihydroxy-6-naphthoate, a step in the biosynthesis of menaquinone (MK, vitamin K2).</text>
</comment>
<evidence type="ECO:0000256" key="4">
    <source>
        <dbReference type="HAMAP-Rule" id="MF_00996"/>
    </source>
</evidence>
<evidence type="ECO:0000313" key="6">
    <source>
        <dbReference type="Proteomes" id="UP001204798"/>
    </source>
</evidence>
<proteinExistence type="inferred from homology"/>
<feature type="active site" description="Proton acceptor" evidence="4">
    <location>
        <position position="149"/>
    </location>
</feature>
<dbReference type="Pfam" id="PF02621">
    <property type="entry name" value="VitK2_biosynth"/>
    <property type="match status" value="1"/>
</dbReference>
<dbReference type="InterPro" id="IPR030869">
    <property type="entry name" value="MqnD"/>
</dbReference>
<comment type="similarity">
    <text evidence="4">Belongs to the MqnA/MqnD family. MqnD subfamily.</text>
</comment>
<sequence>MIQRLILAHSPDADDAFMFYALTQGKIDTSPIRYEHVLHDIQTLNELLMQGELEISAASVHACAYLARRYAILTSGASMGEGYGPIVVAKRKSRIEDLTRYPVAVPGTLTTAFLALRLRLGLFPFKVMPFDRIMDAVINDEVPFGLLIHEGQLTYSDAKLVKVLDLGEWWSQETGLPLPLGVNVVRKDLPEETKRLVAQHIRASITYALTHRDEALTYAIQFGRGLDLERGAQFVGMYVNELTVDMGERGKEAIMTLLERAAQLGLVPHCEVEFVRA</sequence>
<reference evidence="5 6" key="1">
    <citation type="submission" date="2022-08" db="EMBL/GenBank/DDBJ databases">
        <title>Bacterial and archaeal communities from various locations to study Microbial Dark Matter (Phase II).</title>
        <authorList>
            <person name="Stepanauskas R."/>
        </authorList>
    </citation>
    <scope>NUCLEOTIDE SEQUENCE [LARGE SCALE GENOMIC DNA]</scope>
    <source>
        <strain evidence="5 6">PD1</strain>
    </source>
</reference>
<keyword evidence="5" id="KW-0560">Oxidoreductase</keyword>
<keyword evidence="6" id="KW-1185">Reference proteome</keyword>
<name>A0ABT2EPW3_9BACT</name>
<feature type="binding site" evidence="4">
    <location>
        <begin position="111"/>
        <end position="112"/>
    </location>
    <ligand>
        <name>substrate</name>
    </ligand>
</feature>
<evidence type="ECO:0000256" key="2">
    <source>
        <dbReference type="ARBA" id="ARBA00022428"/>
    </source>
</evidence>